<dbReference type="PROSITE" id="PS50075">
    <property type="entry name" value="CARRIER"/>
    <property type="match status" value="3"/>
</dbReference>
<evidence type="ECO:0000256" key="2">
    <source>
        <dbReference type="ARBA" id="ARBA00005102"/>
    </source>
</evidence>
<evidence type="ECO:0000256" key="6">
    <source>
        <dbReference type="ARBA" id="ARBA00022553"/>
    </source>
</evidence>
<evidence type="ECO:0000256" key="5">
    <source>
        <dbReference type="ARBA" id="ARBA00022450"/>
    </source>
</evidence>
<evidence type="ECO:0000256" key="7">
    <source>
        <dbReference type="ARBA" id="ARBA00022598"/>
    </source>
</evidence>
<protein>
    <recommendedName>
        <fullName evidence="4">Phenyloxazoline synthase MbtB</fullName>
    </recommendedName>
    <alternativeName>
        <fullName evidence="8">Mycobactin synthetase protein B</fullName>
    </alternativeName>
</protein>
<comment type="pathway">
    <text evidence="2">Siderophore biosynthesis; mycobactin biosynthesis.</text>
</comment>
<evidence type="ECO:0000256" key="4">
    <source>
        <dbReference type="ARBA" id="ARBA00016743"/>
    </source>
</evidence>
<dbReference type="eggNOG" id="COG1020">
    <property type="taxonomic scope" value="Bacteria"/>
</dbReference>
<dbReference type="InterPro" id="IPR036736">
    <property type="entry name" value="ACP-like_sf"/>
</dbReference>
<dbReference type="InterPro" id="IPR000873">
    <property type="entry name" value="AMP-dep_synth/lig_dom"/>
</dbReference>
<evidence type="ECO:0000256" key="8">
    <source>
        <dbReference type="ARBA" id="ARBA00033440"/>
    </source>
</evidence>
<keyword evidence="6" id="KW-0597">Phosphoprotein</keyword>
<proteinExistence type="inferred from homology"/>
<dbReference type="InterPro" id="IPR006162">
    <property type="entry name" value="Ppantetheine_attach_site"/>
</dbReference>
<keyword evidence="7" id="KW-0436">Ligase</keyword>
<dbReference type="EMBL" id="AM711867">
    <property type="protein sequence ID" value="CAN00353.1"/>
    <property type="molecule type" value="Genomic_DNA"/>
</dbReference>
<evidence type="ECO:0000313" key="11">
    <source>
        <dbReference type="EMBL" id="CAN00353.1"/>
    </source>
</evidence>
<dbReference type="PANTHER" id="PTHR45527:SF10">
    <property type="entry name" value="PYOCHELIN SYNTHASE PCHF"/>
    <property type="match status" value="1"/>
</dbReference>
<dbReference type="Pfam" id="PF00668">
    <property type="entry name" value="Condensation"/>
    <property type="match status" value="2"/>
</dbReference>
<feature type="domain" description="Carrier" evidence="10">
    <location>
        <begin position="8"/>
        <end position="81"/>
    </location>
</feature>
<dbReference type="InterPro" id="IPR023213">
    <property type="entry name" value="CAT-like_dom_sf"/>
</dbReference>
<sequence>MTERIPSVPAPASLRAQVARALRLDPADVGLDDDLVDLGLESTALIRLAGRWRRDGLAADFSRLAADPTIRVWARMLGEAAADGYGDGAGVGGGADPVPRPAAPALDPASPSPLTPLQHAYWLGRQPGQPSGSVAAHFYVELDGADLDPERLRAALAALVARHASLRMRFRDDGTQQPLPADEEPPAARLRVHDLRTEDADAVDARLERMRHDGTHRRMAVERGEVLRVDLTLLPFGRSRLHVDLDMLAGDAISLRVLLADLRDLVEEPGRQLPAIHRDVRAELAARAARADASRTSADARWWRERVPDLPAGPALPVRDDAGRADADPRSRRLHHRIGREELRLLEAAARARGLTVAAVLATAFAEVVAAWSAEGRFLLNLPVLERGDEEGLELVVGEFSTSILLDVDLREERSFQDDARRIQRGVREAVAHAGYGGVDVLRDLARRDGGSPVLAPVVYTSAIGLGELYDASIRRALGEPVWIISQGPQVWLDAQVTELDGGLLLNWDVRVDILEERAMEAAFAAYRQVVDGLAHERPGAWETPALAVPAPEDARARRELERPAPGTGPLVHEAPDTDGGLLHSAFLARAAADPGRTAVIGSDGHVVAYGELAENARRVAGLLRARGVGPGATVAITAPAGPDRVAAVLGVLLAGACYAPVGPDQPPARRAMVLGRGIDCVLADDGLVDAIAAGLSPGGPPVVALGAARDAAPLADPVAVAPDDPAYLLFTSGSTGRPKGVEVAHRAAVATIRSLARVAPLGPDDRGIALSALDFDLSVYDLFALLSVGGAVVVPAEHERRDADRWRDLVRAHGVTVWNTVPALLDMLLTATGDGPLPLRLVLLGGDVVGPDLPARLAACAPAARLLALGGMTEATIHSTVHEARVGAPVDPASPARGLPWGEPLPGVRVRVVDERDRDRPDGVPGELLVGGHALARGYRGEPELTAQRFPVLDGARWYRSGDRARYRRDDAGRPVLESLGRADHQLKIRGHRVEPGEVEAALASAPGVQRAVVVAVAGALAAMVVPEPGAIVAPDDVAAHAGALLPPSMACARVVVRAGLPLTANGKVDRARIMAELAERPAPALRPDDDAPRTPEERLVERVWSELLGVPCGRGRSFFAAGGDSLQATRSVAALRAAGTADASVAALFRHPVLADFAATLHLMAPEPADARARIVPDPAHRHDPFPLTDVQRAYAVGRDPRIPLGGVGTYHHTEFDGEGQDLDLLAAAFDELVRRHPTLRTVIRPDGTQRVLEEVPRVRVDVRDVPADADPDAVDAALAGFRERTSHRRHDLAVWPLFDVDALRYPDGRGGIRTRIAIGIDYAVVDALSIMILYTELDLLVRGLPLAPAPAELTFRDCVLQTRPDPERLRADEEHWRRRLAGMPDAPRLPLATADPAPRFTRRAHRFDAGWWTAFRDRCRAAGLTPTSMLATAYGHVLSRWTGQRDLTMTLTLFDRRDAHPDMPRLVGDFTALTLLDHRAAGSAAAAARGLQERLAGDLDHRETPASWILRERARLAGTAVAPVPVVFTSAIGVGDEAGVGDGDGDGDGVSADVSGAFGERIHGVSQSPQVLIDVQVLEDHGGLRVDADARDDAFPPGLVDALFAAYVTTLEHLATADWDAPLPVDPPADQARARAAATAAPTAPRPGRLLHDAVHEAARRAPDAPALITGTGAATRVVTHGQLADRAMRIAGALRRRGIGPGDLVGVTLPRGADQAAAVVGVLSAGAAYAPIGIGQPPVRRRAIHRAAGIRLVIADDPPAAGGDEPGAPALLRPADAAAEEPLADPARPPVEALAYVIHTSGSTGEPKGVEITHDAAWSTVDAVSRMLEIGPGDRVLALSALDFDLSVFDVLGVLGAGGALVLPEEGEERDAPRWLDLVHEHGVTLWDTVPMLLDMLLVAADDRPGRLGSLRAALVSGDRVGTDLHGRLIRAAGPGTRLVALGGATEAAIWSNAWEVDGPLDGWQSAPYGRPLPDQAFRVLDASGRDCPDWVPGELVIGGRGLARGYRGDPARTAAAFVELGGGRWYRTGDTGRYRPGGILEFLGRADRQVKLGGHRMELGEIEAAHAASPGVRRAMALVVDGPGGRRRVHVAVEPHDGHDGAAVLAAATATAADRLPAYAMPHRADLVDAWPLTANGKVDVAALGRALADAEPDPAATAADLASASAPGTAPDTAPATGTATEAALAELWAGILGAPPAPGTGFFAAGGDSLAMLRLVTAAQRRFGVDAGVRRFLEEPTVRAYGACIDRLVATNATTTAATTTPASAPTADAPARPPATTGADLFESGDL</sequence>
<dbReference type="PANTHER" id="PTHR45527">
    <property type="entry name" value="NONRIBOSOMAL PEPTIDE SYNTHETASE"/>
    <property type="match status" value="1"/>
</dbReference>
<dbReference type="SUPFAM" id="SSF47336">
    <property type="entry name" value="ACP-like"/>
    <property type="match status" value="3"/>
</dbReference>
<dbReference type="NCBIfam" id="TIGR01733">
    <property type="entry name" value="AA-adenyl-dom"/>
    <property type="match status" value="2"/>
</dbReference>
<evidence type="ECO:0000259" key="10">
    <source>
        <dbReference type="PROSITE" id="PS50075"/>
    </source>
</evidence>
<dbReference type="Pfam" id="PF13193">
    <property type="entry name" value="AMP-binding_C"/>
    <property type="match status" value="1"/>
</dbReference>
<accession>A5CMR7</accession>
<dbReference type="SUPFAM" id="SSF52777">
    <property type="entry name" value="CoA-dependent acyltransferases"/>
    <property type="match status" value="4"/>
</dbReference>
<dbReference type="HOGENOM" id="CLU_000022_40_1_11"/>
<dbReference type="SUPFAM" id="SSF56801">
    <property type="entry name" value="Acetyl-CoA synthetase-like"/>
    <property type="match status" value="2"/>
</dbReference>
<dbReference type="InterPro" id="IPR010071">
    <property type="entry name" value="AA_adenyl_dom"/>
</dbReference>
<dbReference type="PROSITE" id="PS00455">
    <property type="entry name" value="AMP_BINDING"/>
    <property type="match status" value="2"/>
</dbReference>
<reference evidence="11 12" key="1">
    <citation type="journal article" date="2008" name="J. Bacteriol.">
        <title>The genome sequence of the tomato-pathogenic actinomycete Clavibacter michiganensis subsp. michiganensis NCPPB382 reveals a large island involved in pathogenicity.</title>
        <authorList>
            <person name="Gartemann K.H."/>
            <person name="Abt B."/>
            <person name="Bekel T."/>
            <person name="Burger A."/>
            <person name="Engemann J."/>
            <person name="Flugel M."/>
            <person name="Gaigalat L."/>
            <person name="Goesmann A."/>
            <person name="Grafen I."/>
            <person name="Kalinowski J."/>
            <person name="Kaup O."/>
            <person name="Kirchner O."/>
            <person name="Krause L."/>
            <person name="Linke B."/>
            <person name="McHardy A."/>
            <person name="Meyer F."/>
            <person name="Pohle S."/>
            <person name="Ruckert C."/>
            <person name="Schneiker S."/>
            <person name="Zellermann E.M."/>
            <person name="Puhler A."/>
            <person name="Eichenlaub R."/>
            <person name="Kaiser O."/>
            <person name="Bartels D."/>
        </authorList>
    </citation>
    <scope>NUCLEOTIDE SEQUENCE [LARGE SCALE GENOMIC DNA]</scope>
    <source>
        <strain evidence="11 12">NCPPB 382</strain>
    </source>
</reference>
<dbReference type="Pfam" id="PF00550">
    <property type="entry name" value="PP-binding"/>
    <property type="match status" value="3"/>
</dbReference>
<comment type="similarity">
    <text evidence="3">Belongs to the ATP-dependent AMP-binding enzyme family. MbtB subfamily.</text>
</comment>
<feature type="compositionally biased region" description="Low complexity" evidence="9">
    <location>
        <begin position="2264"/>
        <end position="2285"/>
    </location>
</feature>
<dbReference type="FunFam" id="3.30.559.30:FF:000006">
    <property type="entry name" value="Yersiniabactin polyketide/non-ribosomal peptide synthetase"/>
    <property type="match status" value="1"/>
</dbReference>
<dbReference type="Gene3D" id="3.40.50.12780">
    <property type="entry name" value="N-terminal domain of ligase-like"/>
    <property type="match status" value="2"/>
</dbReference>
<name>A5CMR7_CLAM3</name>
<dbReference type="KEGG" id="cmi:CMM_0331"/>
<dbReference type="InterPro" id="IPR001242">
    <property type="entry name" value="Condensation_dom"/>
</dbReference>
<organism evidence="11 12">
    <name type="scientific">Clavibacter michiganensis subsp. michiganensis (strain NCPPB 382)</name>
    <dbReference type="NCBI Taxonomy" id="443906"/>
    <lineage>
        <taxon>Bacteria</taxon>
        <taxon>Bacillati</taxon>
        <taxon>Actinomycetota</taxon>
        <taxon>Actinomycetes</taxon>
        <taxon>Micrococcales</taxon>
        <taxon>Microbacteriaceae</taxon>
        <taxon>Clavibacter</taxon>
    </lineage>
</organism>
<feature type="domain" description="Carrier" evidence="10">
    <location>
        <begin position="2182"/>
        <end position="2256"/>
    </location>
</feature>
<keyword evidence="5" id="KW-0596">Phosphopantetheine</keyword>
<dbReference type="FunFam" id="3.30.559.10:FF:000023">
    <property type="entry name" value="Non-ribosomal peptide synthetase"/>
    <property type="match status" value="2"/>
</dbReference>
<keyword evidence="12" id="KW-1185">Reference proteome</keyword>
<dbReference type="InterPro" id="IPR020806">
    <property type="entry name" value="PKS_PP-bd"/>
</dbReference>
<dbReference type="CDD" id="cd19535">
    <property type="entry name" value="Cyc_NRPS"/>
    <property type="match status" value="2"/>
</dbReference>
<evidence type="ECO:0000256" key="1">
    <source>
        <dbReference type="ARBA" id="ARBA00001957"/>
    </source>
</evidence>
<dbReference type="GO" id="GO:0008610">
    <property type="term" value="P:lipid biosynthetic process"/>
    <property type="evidence" value="ECO:0007669"/>
    <property type="project" value="UniProtKB-ARBA"/>
</dbReference>
<dbReference type="Gene3D" id="3.30.300.30">
    <property type="match status" value="2"/>
</dbReference>
<dbReference type="InterPro" id="IPR045851">
    <property type="entry name" value="AMP-bd_C_sf"/>
</dbReference>
<dbReference type="GO" id="GO:0043041">
    <property type="term" value="P:amino acid activation for nonribosomal peptide biosynthetic process"/>
    <property type="evidence" value="ECO:0007669"/>
    <property type="project" value="TreeGrafter"/>
</dbReference>
<evidence type="ECO:0000313" key="12">
    <source>
        <dbReference type="Proteomes" id="UP000001564"/>
    </source>
</evidence>
<dbReference type="Pfam" id="PF00501">
    <property type="entry name" value="AMP-binding"/>
    <property type="match status" value="2"/>
</dbReference>
<dbReference type="SMART" id="SM00823">
    <property type="entry name" value="PKS_PP"/>
    <property type="match status" value="1"/>
</dbReference>
<dbReference type="RefSeq" id="WP_011931551.1">
    <property type="nucleotide sequence ID" value="NC_009480.1"/>
</dbReference>
<evidence type="ECO:0000256" key="3">
    <source>
        <dbReference type="ARBA" id="ARBA00007380"/>
    </source>
</evidence>
<dbReference type="GO" id="GO:0016874">
    <property type="term" value="F:ligase activity"/>
    <property type="evidence" value="ECO:0007669"/>
    <property type="project" value="UniProtKB-KW"/>
</dbReference>
<dbReference type="PROSITE" id="PS00012">
    <property type="entry name" value="PHOSPHOPANTETHEINE"/>
    <property type="match status" value="2"/>
</dbReference>
<dbReference type="Gene3D" id="3.30.559.10">
    <property type="entry name" value="Chloramphenicol acetyltransferase-like domain"/>
    <property type="match status" value="2"/>
</dbReference>
<feature type="region of interest" description="Disordered" evidence="9">
    <location>
        <begin position="2264"/>
        <end position="2295"/>
    </location>
</feature>
<dbReference type="InterPro" id="IPR042099">
    <property type="entry name" value="ANL_N_sf"/>
</dbReference>
<dbReference type="Proteomes" id="UP000001564">
    <property type="component" value="Chromosome"/>
</dbReference>
<feature type="domain" description="Carrier" evidence="10">
    <location>
        <begin position="1093"/>
        <end position="1167"/>
    </location>
</feature>
<dbReference type="GO" id="GO:0044550">
    <property type="term" value="P:secondary metabolite biosynthetic process"/>
    <property type="evidence" value="ECO:0007669"/>
    <property type="project" value="TreeGrafter"/>
</dbReference>
<dbReference type="Gene3D" id="3.30.559.30">
    <property type="entry name" value="Nonribosomal peptide synthetase, condensation domain"/>
    <property type="match status" value="2"/>
</dbReference>
<dbReference type="InterPro" id="IPR025110">
    <property type="entry name" value="AMP-bd_C"/>
</dbReference>
<dbReference type="InterPro" id="IPR020845">
    <property type="entry name" value="AMP-binding_CS"/>
</dbReference>
<dbReference type="GO" id="GO:0031177">
    <property type="term" value="F:phosphopantetheine binding"/>
    <property type="evidence" value="ECO:0007669"/>
    <property type="project" value="InterPro"/>
</dbReference>
<comment type="cofactor">
    <cofactor evidence="1">
        <name>pantetheine 4'-phosphate</name>
        <dbReference type="ChEBI" id="CHEBI:47942"/>
    </cofactor>
</comment>
<dbReference type="GO" id="GO:0005737">
    <property type="term" value="C:cytoplasm"/>
    <property type="evidence" value="ECO:0007669"/>
    <property type="project" value="TreeGrafter"/>
</dbReference>
<dbReference type="InterPro" id="IPR009081">
    <property type="entry name" value="PP-bd_ACP"/>
</dbReference>
<evidence type="ECO:0000256" key="9">
    <source>
        <dbReference type="SAM" id="MobiDB-lite"/>
    </source>
</evidence>
<dbReference type="Gene3D" id="1.10.1200.10">
    <property type="entry name" value="ACP-like"/>
    <property type="match status" value="3"/>
</dbReference>
<gene>
    <name evidence="11" type="primary">npsA</name>
    <name evidence="11" type="ordered locus">CMM_0331</name>
</gene>
<dbReference type="OrthoDB" id="2472181at2"/>
<dbReference type="InterPro" id="IPR057737">
    <property type="entry name" value="Condensation_MtbB-like"/>
</dbReference>